<keyword evidence="3" id="KW-1185">Reference proteome</keyword>
<dbReference type="EMBL" id="FOTW01000006">
    <property type="protein sequence ID" value="SFL65038.1"/>
    <property type="molecule type" value="Genomic_DNA"/>
</dbReference>
<accession>A0A1I4JEM8</accession>
<gene>
    <name evidence="2" type="ORF">SAMN02982985_00969</name>
</gene>
<organism evidence="2 3">
    <name type="scientific">Rugamonas rubra</name>
    <dbReference type="NCBI Taxonomy" id="758825"/>
    <lineage>
        <taxon>Bacteria</taxon>
        <taxon>Pseudomonadati</taxon>
        <taxon>Pseudomonadota</taxon>
        <taxon>Betaproteobacteria</taxon>
        <taxon>Burkholderiales</taxon>
        <taxon>Oxalobacteraceae</taxon>
        <taxon>Telluria group</taxon>
        <taxon>Rugamonas</taxon>
    </lineage>
</organism>
<keyword evidence="1" id="KW-0812">Transmembrane</keyword>
<evidence type="ECO:0000313" key="2">
    <source>
        <dbReference type="EMBL" id="SFL65038.1"/>
    </source>
</evidence>
<keyword evidence="1" id="KW-0472">Membrane</keyword>
<sequence>MTLLHSLRRLLSAPLVYLAAIVLLGEDWLWRAGARLNALLARLAPLAALERRVAALGPRAAMALFLLPALALLPVKLLALLAIARGHSAWGVAVIVLAKLVGAAAVARLYTLTLPALRRLAWFAALLDWFLPRKAAWIARLRASPAWRRVARATAALRRPVAVLLKRLLRRLRLRLAARRRARHGP</sequence>
<dbReference type="RefSeq" id="WP_093384442.1">
    <property type="nucleotide sequence ID" value="NZ_FOTW01000006.1"/>
</dbReference>
<evidence type="ECO:0008006" key="4">
    <source>
        <dbReference type="Google" id="ProtNLM"/>
    </source>
</evidence>
<dbReference type="STRING" id="758825.SAMN02982985_00969"/>
<protein>
    <recommendedName>
        <fullName evidence="4">Transmembrane protein</fullName>
    </recommendedName>
</protein>
<evidence type="ECO:0000256" key="1">
    <source>
        <dbReference type="SAM" id="Phobius"/>
    </source>
</evidence>
<keyword evidence="1" id="KW-1133">Transmembrane helix</keyword>
<name>A0A1I4JEM8_9BURK</name>
<reference evidence="2 3" key="1">
    <citation type="submission" date="2016-10" db="EMBL/GenBank/DDBJ databases">
        <authorList>
            <person name="de Groot N.N."/>
        </authorList>
    </citation>
    <scope>NUCLEOTIDE SEQUENCE [LARGE SCALE GENOMIC DNA]</scope>
    <source>
        <strain evidence="2 3">ATCC 43154</strain>
    </source>
</reference>
<dbReference type="AlphaFoldDB" id="A0A1I4JEM8"/>
<dbReference type="Proteomes" id="UP000199470">
    <property type="component" value="Unassembled WGS sequence"/>
</dbReference>
<evidence type="ECO:0000313" key="3">
    <source>
        <dbReference type="Proteomes" id="UP000199470"/>
    </source>
</evidence>
<feature type="transmembrane region" description="Helical" evidence="1">
    <location>
        <begin position="60"/>
        <end position="83"/>
    </location>
</feature>
<proteinExistence type="predicted"/>
<feature type="transmembrane region" description="Helical" evidence="1">
    <location>
        <begin position="90"/>
        <end position="110"/>
    </location>
</feature>